<dbReference type="InterPro" id="IPR000889">
    <property type="entry name" value="Glutathione_peroxidase"/>
</dbReference>
<dbReference type="HOGENOM" id="CLU_029507_1_3_5"/>
<dbReference type="KEGG" id="hdn:Hden_1961"/>
<dbReference type="PRINTS" id="PR01011">
    <property type="entry name" value="GLUTPROXDASE"/>
</dbReference>
<dbReference type="STRING" id="582899.Hden_1961"/>
<dbReference type="Proteomes" id="UP000002033">
    <property type="component" value="Chromosome"/>
</dbReference>
<evidence type="ECO:0000256" key="4">
    <source>
        <dbReference type="PIRSR" id="PIRSR000303-1"/>
    </source>
</evidence>
<organism evidence="8 9">
    <name type="scientific">Hyphomicrobium denitrificans (strain ATCC 51888 / DSM 1869 / NCIMB 11706 / TK 0415)</name>
    <dbReference type="NCBI Taxonomy" id="582899"/>
    <lineage>
        <taxon>Bacteria</taxon>
        <taxon>Pseudomonadati</taxon>
        <taxon>Pseudomonadota</taxon>
        <taxon>Alphaproteobacteria</taxon>
        <taxon>Hyphomicrobiales</taxon>
        <taxon>Hyphomicrobiaceae</taxon>
        <taxon>Hyphomicrobium</taxon>
    </lineage>
</organism>
<dbReference type="PROSITE" id="PS51355">
    <property type="entry name" value="GLUTATHIONE_PEROXID_3"/>
    <property type="match status" value="1"/>
</dbReference>
<evidence type="ECO:0000256" key="6">
    <source>
        <dbReference type="SAM" id="SignalP"/>
    </source>
</evidence>
<sequence precursor="true">MGKIWSMIVSLVAMWTAAPSAAPSHPVNGLAYDFEFTGIDGKPMPLSAYRGKALLIVNTASFCGYTKQYAGLQDLWSRYEKAGLVVIGVPSNDFGEQEPKSEGEIKTFCQGAFGVTFPLTSKQHVVGPDAHPFYKWAAEAMGPSGVPNWNFHKYLVGRDGRLLRSFSTKLPPESPEITGIIEKALAENAASLEAAPN</sequence>
<feature type="active site" evidence="4">
    <location>
        <position position="63"/>
    </location>
</feature>
<dbReference type="OrthoDB" id="9785502at2"/>
<dbReference type="InterPro" id="IPR013766">
    <property type="entry name" value="Thioredoxin_domain"/>
</dbReference>
<comment type="similarity">
    <text evidence="1 5">Belongs to the glutathione peroxidase family.</text>
</comment>
<dbReference type="PROSITE" id="PS00460">
    <property type="entry name" value="GLUTATHIONE_PEROXID_1"/>
    <property type="match status" value="1"/>
</dbReference>
<evidence type="ECO:0000313" key="8">
    <source>
        <dbReference type="EMBL" id="ADJ23762.1"/>
    </source>
</evidence>
<dbReference type="EMBL" id="CP002083">
    <property type="protein sequence ID" value="ADJ23762.1"/>
    <property type="molecule type" value="Genomic_DNA"/>
</dbReference>
<accession>D8JPM8</accession>
<dbReference type="PANTHER" id="PTHR11592:SF78">
    <property type="entry name" value="GLUTATHIONE PEROXIDASE"/>
    <property type="match status" value="1"/>
</dbReference>
<evidence type="ECO:0000259" key="7">
    <source>
        <dbReference type="PROSITE" id="PS51352"/>
    </source>
</evidence>
<dbReference type="InterPro" id="IPR036249">
    <property type="entry name" value="Thioredoxin-like_sf"/>
</dbReference>
<dbReference type="Gene3D" id="3.40.30.10">
    <property type="entry name" value="Glutaredoxin"/>
    <property type="match status" value="1"/>
</dbReference>
<evidence type="ECO:0000256" key="5">
    <source>
        <dbReference type="RuleBase" id="RU000499"/>
    </source>
</evidence>
<dbReference type="GO" id="GO:0004601">
    <property type="term" value="F:peroxidase activity"/>
    <property type="evidence" value="ECO:0007669"/>
    <property type="project" value="UniProtKB-KW"/>
</dbReference>
<dbReference type="Pfam" id="PF00255">
    <property type="entry name" value="GSHPx"/>
    <property type="match status" value="1"/>
</dbReference>
<gene>
    <name evidence="8" type="ordered locus">Hden_1961</name>
</gene>
<dbReference type="GO" id="GO:0034599">
    <property type="term" value="P:cellular response to oxidative stress"/>
    <property type="evidence" value="ECO:0007669"/>
    <property type="project" value="TreeGrafter"/>
</dbReference>
<dbReference type="SUPFAM" id="SSF52833">
    <property type="entry name" value="Thioredoxin-like"/>
    <property type="match status" value="1"/>
</dbReference>
<evidence type="ECO:0000313" key="9">
    <source>
        <dbReference type="Proteomes" id="UP000002033"/>
    </source>
</evidence>
<keyword evidence="2 5" id="KW-0575">Peroxidase</keyword>
<dbReference type="RefSeq" id="WP_013215921.1">
    <property type="nucleotide sequence ID" value="NC_014313.1"/>
</dbReference>
<keyword evidence="3 5" id="KW-0560">Oxidoreductase</keyword>
<feature type="chain" id="PRO_5003116297" description="Glutathione peroxidase" evidence="6">
    <location>
        <begin position="22"/>
        <end position="197"/>
    </location>
</feature>
<keyword evidence="6" id="KW-0732">Signal</keyword>
<name>D8JPM8_HYPDA</name>
<dbReference type="InterPro" id="IPR029759">
    <property type="entry name" value="GPX_AS"/>
</dbReference>
<dbReference type="PIRSF" id="PIRSF000303">
    <property type="entry name" value="Glutathion_perox"/>
    <property type="match status" value="1"/>
</dbReference>
<dbReference type="PANTHER" id="PTHR11592">
    <property type="entry name" value="GLUTATHIONE PEROXIDASE"/>
    <property type="match status" value="1"/>
</dbReference>
<evidence type="ECO:0000256" key="3">
    <source>
        <dbReference type="ARBA" id="ARBA00023002"/>
    </source>
</evidence>
<dbReference type="PROSITE" id="PS51352">
    <property type="entry name" value="THIOREDOXIN_2"/>
    <property type="match status" value="1"/>
</dbReference>
<dbReference type="eggNOG" id="COG0386">
    <property type="taxonomic scope" value="Bacteria"/>
</dbReference>
<feature type="signal peptide" evidence="6">
    <location>
        <begin position="1"/>
        <end position="21"/>
    </location>
</feature>
<dbReference type="AlphaFoldDB" id="D8JPM8"/>
<proteinExistence type="inferred from homology"/>
<evidence type="ECO:0000256" key="2">
    <source>
        <dbReference type="ARBA" id="ARBA00022559"/>
    </source>
</evidence>
<feature type="domain" description="Thioredoxin" evidence="7">
    <location>
        <begin position="25"/>
        <end position="190"/>
    </location>
</feature>
<keyword evidence="9" id="KW-1185">Reference proteome</keyword>
<protein>
    <recommendedName>
        <fullName evidence="5">Glutathione peroxidase</fullName>
    </recommendedName>
</protein>
<evidence type="ECO:0000256" key="1">
    <source>
        <dbReference type="ARBA" id="ARBA00006926"/>
    </source>
</evidence>
<reference evidence="9" key="1">
    <citation type="journal article" date="2011" name="J. Bacteriol.">
        <title>Genome sequences of eight morphologically diverse alphaproteobacteria.</title>
        <authorList>
            <consortium name="US DOE Joint Genome Institute"/>
            <person name="Brown P.J."/>
            <person name="Kysela D.T."/>
            <person name="Buechlein A."/>
            <person name="Hemmerich C."/>
            <person name="Brun Y.V."/>
        </authorList>
    </citation>
    <scope>NUCLEOTIDE SEQUENCE [LARGE SCALE GENOMIC DNA]</scope>
    <source>
        <strain evidence="9">ATCC 51888 / DSM 1869 / NCIB 11706 / TK 0415</strain>
    </source>
</reference>
<dbReference type="CDD" id="cd00340">
    <property type="entry name" value="GSH_Peroxidase"/>
    <property type="match status" value="1"/>
</dbReference>